<gene>
    <name evidence="10" type="ORF">H2200_004862</name>
</gene>
<dbReference type="Proteomes" id="UP001172673">
    <property type="component" value="Unassembled WGS sequence"/>
</dbReference>
<evidence type="ECO:0000256" key="1">
    <source>
        <dbReference type="ARBA" id="ARBA00001974"/>
    </source>
</evidence>
<dbReference type="SUPFAM" id="SSF47203">
    <property type="entry name" value="Acyl-CoA dehydrogenase C-terminal domain-like"/>
    <property type="match status" value="1"/>
</dbReference>
<dbReference type="SUPFAM" id="SSF56645">
    <property type="entry name" value="Acyl-CoA dehydrogenase NM domain-like"/>
    <property type="match status" value="1"/>
</dbReference>
<dbReference type="AlphaFoldDB" id="A0AA38XDW9"/>
<dbReference type="InterPro" id="IPR050741">
    <property type="entry name" value="Acyl-CoA_dehydrogenase"/>
</dbReference>
<dbReference type="GO" id="GO:0005737">
    <property type="term" value="C:cytoplasm"/>
    <property type="evidence" value="ECO:0007669"/>
    <property type="project" value="TreeGrafter"/>
</dbReference>
<dbReference type="Pfam" id="PF02770">
    <property type="entry name" value="Acyl-CoA_dh_M"/>
    <property type="match status" value="1"/>
</dbReference>
<reference evidence="10" key="1">
    <citation type="submission" date="2022-10" db="EMBL/GenBank/DDBJ databases">
        <title>Culturing micro-colonial fungi from biological soil crusts in the Mojave desert and describing Neophaeococcomyces mojavensis, and introducing the new genera and species Taxawa tesnikishii.</title>
        <authorList>
            <person name="Kurbessoian T."/>
            <person name="Stajich J.E."/>
        </authorList>
    </citation>
    <scope>NUCLEOTIDE SEQUENCE</scope>
    <source>
        <strain evidence="10">TK_41</strain>
    </source>
</reference>
<accession>A0AA38XDW9</accession>
<dbReference type="InterPro" id="IPR036250">
    <property type="entry name" value="AcylCo_DH-like_C"/>
</dbReference>
<dbReference type="InterPro" id="IPR009100">
    <property type="entry name" value="AcylCoA_DH/oxidase_NM_dom_sf"/>
</dbReference>
<evidence type="ECO:0000259" key="9">
    <source>
        <dbReference type="Pfam" id="PF02771"/>
    </source>
</evidence>
<dbReference type="InterPro" id="IPR046373">
    <property type="entry name" value="Acyl-CoA_Oxase/DH_mid-dom_sf"/>
</dbReference>
<protein>
    <recommendedName>
        <fullName evidence="12">Acyl-CoA dehydrogenase</fullName>
    </recommendedName>
</protein>
<evidence type="ECO:0008006" key="12">
    <source>
        <dbReference type="Google" id="ProtNLM"/>
    </source>
</evidence>
<organism evidence="10 11">
    <name type="scientific">Cladophialophora chaetospira</name>
    <dbReference type="NCBI Taxonomy" id="386627"/>
    <lineage>
        <taxon>Eukaryota</taxon>
        <taxon>Fungi</taxon>
        <taxon>Dikarya</taxon>
        <taxon>Ascomycota</taxon>
        <taxon>Pezizomycotina</taxon>
        <taxon>Eurotiomycetes</taxon>
        <taxon>Chaetothyriomycetidae</taxon>
        <taxon>Chaetothyriales</taxon>
        <taxon>Herpotrichiellaceae</taxon>
        <taxon>Cladophialophora</taxon>
    </lineage>
</organism>
<dbReference type="InterPro" id="IPR006091">
    <property type="entry name" value="Acyl-CoA_Oxase/DH_mid-dom"/>
</dbReference>
<dbReference type="GO" id="GO:0003995">
    <property type="term" value="F:acyl-CoA dehydrogenase activity"/>
    <property type="evidence" value="ECO:0007669"/>
    <property type="project" value="TreeGrafter"/>
</dbReference>
<feature type="domain" description="Acyl-CoA dehydrogenase/oxidase N-terminal" evidence="9">
    <location>
        <begin position="44"/>
        <end position="168"/>
    </location>
</feature>
<evidence type="ECO:0000256" key="4">
    <source>
        <dbReference type="ARBA" id="ARBA00022827"/>
    </source>
</evidence>
<dbReference type="GO" id="GO:0050660">
    <property type="term" value="F:flavin adenine dinucleotide binding"/>
    <property type="evidence" value="ECO:0007669"/>
    <property type="project" value="InterPro"/>
</dbReference>
<feature type="domain" description="Acyl-CoA oxidase/dehydrogenase middle" evidence="8">
    <location>
        <begin position="173"/>
        <end position="269"/>
    </location>
</feature>
<dbReference type="InterPro" id="IPR009075">
    <property type="entry name" value="AcylCo_DH/oxidase_C"/>
</dbReference>
<sequence>MAVPTSTHESLIGDEAMSNEQFGSKLPWAEPSWYTGRPSPYYKDSHRQLRKAVRKWVEDNVIGRSEEWEAAGEVPKAVYLKCAEDGLLLPIATGRKIPAEWAGKYPIVGGIKPEEWDGFHDFVLWDELYRGGAISSIFVGLTVGAPPIRQFASPTLQSKILPEILSGQKRISLAITEPNAGSDVRNLTTTAEKTPDGKHYIVNGEKKWITNGMFSDYFSTAVRTGAPGSGAAGLSFLLIDRHLPRIKCRKIEIGAGKLSSTTYITFEDVKVPVEMLIGEEGGGFKFIMSNFNHERLWIAFQALRGARICLEDAFGWVQKREVFGGKLIEQPVVRHKLGLCGKKVDALQAWVEQIVYELDHLSEKDGNRLLGGTTALLKVEAGMVAKYVADECVKIMGGLGLTKSGQGSRIEAISRSVIALIVPGGSEDVMIDLGVREALKLSRQREGGGRSSRL</sequence>
<dbReference type="Gene3D" id="2.40.110.10">
    <property type="entry name" value="Butyryl-CoA Dehydrogenase, subunit A, domain 2"/>
    <property type="match status" value="1"/>
</dbReference>
<keyword evidence="5 6" id="KW-0560">Oxidoreductase</keyword>
<evidence type="ECO:0000256" key="6">
    <source>
        <dbReference type="RuleBase" id="RU362125"/>
    </source>
</evidence>
<dbReference type="Pfam" id="PF00441">
    <property type="entry name" value="Acyl-CoA_dh_1"/>
    <property type="match status" value="1"/>
</dbReference>
<dbReference type="Gene3D" id="1.10.540.10">
    <property type="entry name" value="Acyl-CoA dehydrogenase/oxidase, N-terminal domain"/>
    <property type="match status" value="1"/>
</dbReference>
<dbReference type="GO" id="GO:0033539">
    <property type="term" value="P:fatty acid beta-oxidation using acyl-CoA dehydrogenase"/>
    <property type="evidence" value="ECO:0007669"/>
    <property type="project" value="TreeGrafter"/>
</dbReference>
<dbReference type="Gene3D" id="1.20.140.10">
    <property type="entry name" value="Butyryl-CoA Dehydrogenase, subunit A, domain 3"/>
    <property type="match status" value="1"/>
</dbReference>
<evidence type="ECO:0000313" key="10">
    <source>
        <dbReference type="EMBL" id="KAJ9611678.1"/>
    </source>
</evidence>
<dbReference type="PANTHER" id="PTHR48083:SF28">
    <property type="entry name" value="ACYL-COA DEHYDROGENASE FAMILY PROTEIN (AFU_ORTHOLOGUE AFUA_6G10880)-RELATED"/>
    <property type="match status" value="1"/>
</dbReference>
<dbReference type="EMBL" id="JAPDRK010000006">
    <property type="protein sequence ID" value="KAJ9611678.1"/>
    <property type="molecule type" value="Genomic_DNA"/>
</dbReference>
<keyword evidence="11" id="KW-1185">Reference proteome</keyword>
<proteinExistence type="inferred from homology"/>
<dbReference type="InterPro" id="IPR013786">
    <property type="entry name" value="AcylCoA_DH/ox_N"/>
</dbReference>
<evidence type="ECO:0000256" key="5">
    <source>
        <dbReference type="ARBA" id="ARBA00023002"/>
    </source>
</evidence>
<evidence type="ECO:0000313" key="11">
    <source>
        <dbReference type="Proteomes" id="UP001172673"/>
    </source>
</evidence>
<evidence type="ECO:0000259" key="7">
    <source>
        <dbReference type="Pfam" id="PF00441"/>
    </source>
</evidence>
<comment type="similarity">
    <text evidence="2 6">Belongs to the acyl-CoA dehydrogenase family.</text>
</comment>
<dbReference type="PANTHER" id="PTHR48083">
    <property type="entry name" value="MEDIUM-CHAIN SPECIFIC ACYL-COA DEHYDROGENASE, MITOCHONDRIAL-RELATED"/>
    <property type="match status" value="1"/>
</dbReference>
<evidence type="ECO:0000259" key="8">
    <source>
        <dbReference type="Pfam" id="PF02770"/>
    </source>
</evidence>
<comment type="cofactor">
    <cofactor evidence="1 6">
        <name>FAD</name>
        <dbReference type="ChEBI" id="CHEBI:57692"/>
    </cofactor>
</comment>
<dbReference type="Pfam" id="PF02771">
    <property type="entry name" value="Acyl-CoA_dh_N"/>
    <property type="match status" value="1"/>
</dbReference>
<dbReference type="InterPro" id="IPR037069">
    <property type="entry name" value="AcylCoA_DH/ox_N_sf"/>
</dbReference>
<evidence type="ECO:0000256" key="2">
    <source>
        <dbReference type="ARBA" id="ARBA00009347"/>
    </source>
</evidence>
<name>A0AA38XDW9_9EURO</name>
<comment type="caution">
    <text evidence="10">The sequence shown here is derived from an EMBL/GenBank/DDBJ whole genome shotgun (WGS) entry which is preliminary data.</text>
</comment>
<feature type="domain" description="Acyl-CoA dehydrogenase/oxidase C-terminal" evidence="7">
    <location>
        <begin position="281"/>
        <end position="437"/>
    </location>
</feature>
<keyword evidence="4 6" id="KW-0274">FAD</keyword>
<evidence type="ECO:0000256" key="3">
    <source>
        <dbReference type="ARBA" id="ARBA00022630"/>
    </source>
</evidence>
<keyword evidence="3 6" id="KW-0285">Flavoprotein</keyword>